<evidence type="ECO:0000313" key="2">
    <source>
        <dbReference type="EMBL" id="ACK98688.1"/>
    </source>
</evidence>
<protein>
    <submittedName>
        <fullName evidence="2">Uncharacterized protein</fullName>
    </submittedName>
</protein>
<evidence type="ECO:0000313" key="3">
    <source>
        <dbReference type="Proteomes" id="UP000006744"/>
    </source>
</evidence>
<proteinExistence type="predicted"/>
<dbReference type="Proteomes" id="UP000006744">
    <property type="component" value="Plasmid pG9842_209"/>
</dbReference>
<reference evidence="2 3" key="1">
    <citation type="submission" date="2008-10" db="EMBL/GenBank/DDBJ databases">
        <title>Genome sequence of Bacillus cereus G9842.</title>
        <authorList>
            <person name="Dodson R.J."/>
            <person name="Durkin A.S."/>
            <person name="Rosovitz M.J."/>
            <person name="Rasko D.A."/>
            <person name="Hoffmaster A."/>
            <person name="Ravel J."/>
            <person name="Sutton G."/>
        </authorList>
    </citation>
    <scope>NUCLEOTIDE SEQUENCE [LARGE SCALE GENOMIC DNA]</scope>
    <source>
        <strain evidence="2 3">G9842</strain>
        <plasmid evidence="2 3">pG9842_209</plasmid>
    </source>
</reference>
<organism evidence="2 3">
    <name type="scientific">Bacillus cereus (strain G9842)</name>
    <dbReference type="NCBI Taxonomy" id="405531"/>
    <lineage>
        <taxon>Bacteria</taxon>
        <taxon>Bacillati</taxon>
        <taxon>Bacillota</taxon>
        <taxon>Bacilli</taxon>
        <taxon>Bacillales</taxon>
        <taxon>Bacillaceae</taxon>
        <taxon>Bacillus</taxon>
        <taxon>Bacillus cereus group</taxon>
    </lineage>
</organism>
<accession>B7IZ92</accession>
<name>B7IZ92_BACC2</name>
<dbReference type="EMBL" id="CP001187">
    <property type="protein sequence ID" value="ACK98688.1"/>
    <property type="molecule type" value="Genomic_DNA"/>
</dbReference>
<evidence type="ECO:0000256" key="1">
    <source>
        <dbReference type="SAM" id="Phobius"/>
    </source>
</evidence>
<geneLocation type="plasmid" evidence="2 3">
    <name>pG9842_209</name>
</geneLocation>
<keyword evidence="1" id="KW-0472">Membrane</keyword>
<dbReference type="KEGG" id="bcg:BCG9842_0069"/>
<dbReference type="AlphaFoldDB" id="B7IZ92"/>
<feature type="transmembrane region" description="Helical" evidence="1">
    <location>
        <begin position="9"/>
        <end position="26"/>
    </location>
</feature>
<feature type="transmembrane region" description="Helical" evidence="1">
    <location>
        <begin position="55"/>
        <end position="78"/>
    </location>
</feature>
<gene>
    <name evidence="2" type="ordered locus">BCG9842_0069</name>
</gene>
<keyword evidence="2" id="KW-0614">Plasmid</keyword>
<dbReference type="HOGENOM" id="CLU_2462494_0_0_9"/>
<sequence>MWKIKMNRIVWLLKSIATIGLWLYVLPELLNPRNVPFRFLLDLSSSDLGESYLDILLFCFLYVIYFIFVVFIAHKVIWFKTLTQKDQNEKSGIL</sequence>
<keyword evidence="1" id="KW-0812">Transmembrane</keyword>
<dbReference type="RefSeq" id="WP_000265490.1">
    <property type="nucleotide sequence ID" value="NC_011775.1"/>
</dbReference>
<keyword evidence="1" id="KW-1133">Transmembrane helix</keyword>